<feature type="region of interest" description="Disordered" evidence="1">
    <location>
        <begin position="512"/>
        <end position="543"/>
    </location>
</feature>
<feature type="compositionally biased region" description="Polar residues" evidence="1">
    <location>
        <begin position="119"/>
        <end position="135"/>
    </location>
</feature>
<feature type="compositionally biased region" description="Basic residues" evidence="1">
    <location>
        <begin position="43"/>
        <end position="57"/>
    </location>
</feature>
<feature type="compositionally biased region" description="Polar residues" evidence="1">
    <location>
        <begin position="512"/>
        <end position="529"/>
    </location>
</feature>
<dbReference type="Gene3D" id="1.25.40.20">
    <property type="entry name" value="Ankyrin repeat-containing domain"/>
    <property type="match status" value="1"/>
</dbReference>
<dbReference type="EMBL" id="HG529537">
    <property type="protein sequence ID" value="CDI52345.1"/>
    <property type="molecule type" value="Genomic_DNA"/>
</dbReference>
<protein>
    <submittedName>
        <fullName evidence="2">Ankyrin repeat protein</fullName>
    </submittedName>
</protein>
<feature type="compositionally biased region" description="Basic and acidic residues" evidence="1">
    <location>
        <begin position="1"/>
        <end position="20"/>
    </location>
</feature>
<feature type="region of interest" description="Disordered" evidence="1">
    <location>
        <begin position="1"/>
        <end position="145"/>
    </location>
</feature>
<sequence length="779" mass="86871">MSADRDQFIGEAEVKQKLEVPRFSSYQPIKSGSSSTRQEHTHAHVSSHSRKRRRHRKSSSDPKTGDSASKRSRSRREEQGKESHPRHSESSRGHHTHANSESSHRSHRHRYRSSKASANGSPLHSSSTRTASAFPSTEDLAPPTFDRDLFFTDTRGDHDSLLYGQDRSKLPKVHRARRQIAIGALNHGTSLKVTSTTPLELPNTQAEPTPTTQTVMSPAEEFIGIGISSPSYFPSADTDPFSPSSPYVERDQHFEQVGHDPPQAPTSSFSKPYTPFATGSESRKQSSTLILDIEVSELPTLTLLSRASKQQGSVGLWSLPVEVLHRILVLSRSSSLPRVSRFFRGACIGASISDKADFVLGRWIDYILPLLTRHEFCRHVCEKIKHCARGYALRLVSLWSQALLWSELADKITSIAHEVALEVYLSGSRPDVISYAARLGICTAEVLEKVVFAAGVSGLPEPFLVDTVTRYIPKYPQASLPRPLLPKRLFRRIDCFDYAYALDDAADMQFSDTKAKSGTQQDAANSSQDQLRKRRRRRHGVEKTWQAEEAVGNEDPVQAEESSKETAIVQTNLAGTDHESATFPVWLNSLVRHLEDDATREDPPIEWVESSPQSILDTTTNVEELKKRIGPVPSAKDFELIVLLLSHYGANASSHEGYPLAMAVHRGAYSLVHLLLLFGADPDCKEGLAVKIAIGKGSLKILRLLVSGPSLDFDIMAYLPYLGADTLQKTMVPHVFKLDQLHLRLAIQSKQWEVVDYIWHECQVSPDIACLRLIEKLRQ</sequence>
<feature type="compositionally biased region" description="Basic and acidic residues" evidence="1">
    <location>
        <begin position="75"/>
        <end position="92"/>
    </location>
</feature>
<feature type="compositionally biased region" description="Polar residues" evidence="1">
    <location>
        <begin position="24"/>
        <end position="36"/>
    </location>
</feature>
<dbReference type="SUPFAM" id="SSF48403">
    <property type="entry name" value="Ankyrin repeat"/>
    <property type="match status" value="1"/>
</dbReference>
<organism evidence="2">
    <name type="scientific">Melanopsichium pennsylvanicum 4</name>
    <dbReference type="NCBI Taxonomy" id="1398559"/>
    <lineage>
        <taxon>Eukaryota</taxon>
        <taxon>Fungi</taxon>
        <taxon>Dikarya</taxon>
        <taxon>Basidiomycota</taxon>
        <taxon>Ustilaginomycotina</taxon>
        <taxon>Ustilaginomycetes</taxon>
        <taxon>Ustilaginales</taxon>
        <taxon>Ustilaginaceae</taxon>
        <taxon>Melanopsichium</taxon>
    </lineage>
</organism>
<dbReference type="AlphaFoldDB" id="A0A077QS35"/>
<evidence type="ECO:0000256" key="1">
    <source>
        <dbReference type="SAM" id="MobiDB-lite"/>
    </source>
</evidence>
<reference evidence="2" key="1">
    <citation type="journal article" date="2014" name="Genome Biol. Evol.">
        <title>Gene Loss Rather Than Gene Gain Is Associated with a Host Jump from Monocots to Dicots in the Smut Fungus Melanopsichium pennsylvanicum.</title>
        <authorList>
            <person name="Sharma R."/>
            <person name="Mishra B."/>
            <person name="Runge F."/>
            <person name="Thines M."/>
        </authorList>
    </citation>
    <scope>NUCLEOTIDE SEQUENCE</scope>
    <source>
        <strain evidence="2">4</strain>
    </source>
</reference>
<proteinExistence type="predicted"/>
<evidence type="ECO:0000313" key="2">
    <source>
        <dbReference type="EMBL" id="CDI52345.1"/>
    </source>
</evidence>
<accession>A0A077QS35</accession>
<name>A0A077QS35_9BASI</name>
<dbReference type="InterPro" id="IPR036770">
    <property type="entry name" value="Ankyrin_rpt-contain_sf"/>
</dbReference>